<evidence type="ECO:0000256" key="1">
    <source>
        <dbReference type="SAM" id="Phobius"/>
    </source>
</evidence>
<sequence length="72" mass="7354">MSNFQVAPRPKQESVTVLLVRVIVAFALFAAGLVLIGVGSTGEAASSPFVFVGGILAIGLAFGLPMVGAHER</sequence>
<feature type="transmembrane region" description="Helical" evidence="1">
    <location>
        <begin position="49"/>
        <end position="69"/>
    </location>
</feature>
<dbReference type="RefSeq" id="WP_236088267.1">
    <property type="nucleotide sequence ID" value="NZ_JAKGSG010000021.1"/>
</dbReference>
<reference evidence="2" key="1">
    <citation type="submission" date="2022-01" db="EMBL/GenBank/DDBJ databases">
        <title>Antribacter sp. nov., isolated from Guizhou of China.</title>
        <authorList>
            <person name="Chengliang C."/>
            <person name="Ya Z."/>
        </authorList>
    </citation>
    <scope>NUCLEOTIDE SEQUENCE</scope>
    <source>
        <strain evidence="2">KLBMP 9083</strain>
    </source>
</reference>
<dbReference type="EMBL" id="JAKGSG010000021">
    <property type="protein sequence ID" value="MCF4120499.1"/>
    <property type="molecule type" value="Genomic_DNA"/>
</dbReference>
<comment type="caution">
    <text evidence="2">The sequence shown here is derived from an EMBL/GenBank/DDBJ whole genome shotgun (WGS) entry which is preliminary data.</text>
</comment>
<feature type="transmembrane region" description="Helical" evidence="1">
    <location>
        <begin position="18"/>
        <end position="37"/>
    </location>
</feature>
<keyword evidence="1" id="KW-1133">Transmembrane helix</keyword>
<keyword evidence="3" id="KW-1185">Reference proteome</keyword>
<evidence type="ECO:0000313" key="3">
    <source>
        <dbReference type="Proteomes" id="UP001165405"/>
    </source>
</evidence>
<proteinExistence type="predicted"/>
<keyword evidence="1" id="KW-0472">Membrane</keyword>
<gene>
    <name evidence="2" type="ORF">L1785_05875</name>
</gene>
<organism evidence="2 3">
    <name type="scientific">Antribacter soli</name>
    <dbReference type="NCBI Taxonomy" id="2910976"/>
    <lineage>
        <taxon>Bacteria</taxon>
        <taxon>Bacillati</taxon>
        <taxon>Actinomycetota</taxon>
        <taxon>Actinomycetes</taxon>
        <taxon>Micrococcales</taxon>
        <taxon>Promicromonosporaceae</taxon>
        <taxon>Antribacter</taxon>
    </lineage>
</organism>
<dbReference type="Proteomes" id="UP001165405">
    <property type="component" value="Unassembled WGS sequence"/>
</dbReference>
<accession>A0AA41QBQ4</accession>
<name>A0AA41QBQ4_9MICO</name>
<protein>
    <submittedName>
        <fullName evidence="2">Uncharacterized protein</fullName>
    </submittedName>
</protein>
<keyword evidence="1" id="KW-0812">Transmembrane</keyword>
<dbReference type="AlphaFoldDB" id="A0AA41QBQ4"/>
<evidence type="ECO:0000313" key="2">
    <source>
        <dbReference type="EMBL" id="MCF4120499.1"/>
    </source>
</evidence>